<evidence type="ECO:0000256" key="1">
    <source>
        <dbReference type="SAM" id="Phobius"/>
    </source>
</evidence>
<keyword evidence="1" id="KW-1133">Transmembrane helix</keyword>
<evidence type="ECO:0000313" key="2">
    <source>
        <dbReference type="EMBL" id="MPM81255.1"/>
    </source>
</evidence>
<reference evidence="2" key="1">
    <citation type="submission" date="2019-08" db="EMBL/GenBank/DDBJ databases">
        <authorList>
            <person name="Kucharzyk K."/>
            <person name="Murdoch R.W."/>
            <person name="Higgins S."/>
            <person name="Loffler F."/>
        </authorList>
    </citation>
    <scope>NUCLEOTIDE SEQUENCE</scope>
</reference>
<proteinExistence type="predicted"/>
<dbReference type="AlphaFoldDB" id="A0A645CWM0"/>
<feature type="transmembrane region" description="Helical" evidence="1">
    <location>
        <begin position="14"/>
        <end position="33"/>
    </location>
</feature>
<keyword evidence="1" id="KW-0472">Membrane</keyword>
<dbReference type="EMBL" id="VSSQ01030652">
    <property type="protein sequence ID" value="MPM81255.1"/>
    <property type="molecule type" value="Genomic_DNA"/>
</dbReference>
<comment type="caution">
    <text evidence="2">The sequence shown here is derived from an EMBL/GenBank/DDBJ whole genome shotgun (WGS) entry which is preliminary data.</text>
</comment>
<sequence length="81" mass="8710">MATTGRRVSTKGPLALYCLITRIVAAGAVAAAIEPKTKLKWSVCLKMKNIEAETNKTAPSDSIKVIPTTDSPNFLTCFKLN</sequence>
<accession>A0A645CWM0</accession>
<organism evidence="2">
    <name type="scientific">bioreactor metagenome</name>
    <dbReference type="NCBI Taxonomy" id="1076179"/>
    <lineage>
        <taxon>unclassified sequences</taxon>
        <taxon>metagenomes</taxon>
        <taxon>ecological metagenomes</taxon>
    </lineage>
</organism>
<keyword evidence="1" id="KW-0812">Transmembrane</keyword>
<name>A0A645CWM0_9ZZZZ</name>
<protein>
    <submittedName>
        <fullName evidence="2">Uncharacterized protein</fullName>
    </submittedName>
</protein>
<gene>
    <name evidence="2" type="ORF">SDC9_128307</name>
</gene>